<evidence type="ECO:0000256" key="6">
    <source>
        <dbReference type="SAM" id="SignalP"/>
    </source>
</evidence>
<comment type="caution">
    <text evidence="8">The sequence shown here is derived from an EMBL/GenBank/DDBJ whole genome shotgun (WGS) entry which is preliminary data.</text>
</comment>
<feature type="transmembrane region" description="Helical" evidence="5">
    <location>
        <begin position="692"/>
        <end position="715"/>
    </location>
</feature>
<feature type="transmembrane region" description="Helical" evidence="5">
    <location>
        <begin position="745"/>
        <end position="761"/>
    </location>
</feature>
<dbReference type="InterPro" id="IPR017452">
    <property type="entry name" value="GPCR_Rhodpsn_7TM"/>
</dbReference>
<gene>
    <name evidence="8" type="ORF">OXX778_LOCUS957</name>
</gene>
<sequence length="795" mass="94577">MFKICLLIIYLYMFKKANLYQCPIKEQAKYEIDKLLLDTFYTVDIYIKINKYLSEINPNCFAGYLDSNYLIQNLKIDPQNGLVVLDNSFFLGNFTYFIQPNFTGYESINLNFRKLDKLDLNSSNIFTYFLEKYLYKEVKVNIFDSIFDSKSCYTNTKNGIFNRVKELSLSFSVKFLPKTCPFIFQNSNLEVLNIYGQSQSFIKHNTLGFLDLNLKTIHSTILYVSIHFYKANLTQRLLNKLVFKNVEKIEIIGLVNFIYNNIFEELSYLVLIYLKIENLQYFLSNNNKWLSSLNKFNRNYSKILYVKFDLFFEDFLYLFPDSDLCLFRHFPHSQLVYPLFYNIAIIEENCSCTLLWLLKETYSLRMNFTNVDEFTRYLTDDNYEPCFNRSEFLKAIEKCDFNTRFKLCDSISKIINKKISIREHEYNFKIILFLLIVMSPFLGLLALASNFLNILVVFNIRSTDEKYPMNRTILYNSVFNILYVFIYLFHMINQCVTRQGIFCSSINRQVYSQYFYMYIFLPFGNFLKLLSNLSSLSISVFRFILLDNNERSFFYLILVKKRRLVFTIFLIFSIVYFLLYFMMIFFTTSINRDIFVLDDLSSYVDFPDTVLFVISYISKRTSIKEDFSIFIFGLFVLNYAINDLIIFLIFCLVEILILVRAKEFMKRKIKMISCTPASKLRLEKSIDKTTKIILLNVLLSIIFRAIDFGISTFLVDKRNGSYYEIENICFYHGRICYTLTEINEFTFLLSISFNFIIYYHLNLNFRQVANNLIEKLKIKKNGNQSQKKISHDSET</sequence>
<reference evidence="8" key="1">
    <citation type="submission" date="2021-02" db="EMBL/GenBank/DDBJ databases">
        <authorList>
            <person name="Nowell W R."/>
        </authorList>
    </citation>
    <scope>NUCLEOTIDE SEQUENCE</scope>
    <source>
        <strain evidence="8">Ploen Becks lab</strain>
    </source>
</reference>
<feature type="chain" id="PRO_5032873319" description="G-protein coupled receptors family 1 profile domain-containing protein" evidence="6">
    <location>
        <begin position="20"/>
        <end position="795"/>
    </location>
</feature>
<accession>A0A813M441</accession>
<dbReference type="Gene3D" id="1.20.1070.10">
    <property type="entry name" value="Rhodopsin 7-helix transmembrane proteins"/>
    <property type="match status" value="1"/>
</dbReference>
<proteinExistence type="predicted"/>
<dbReference type="PROSITE" id="PS50262">
    <property type="entry name" value="G_PROTEIN_RECEP_F1_2"/>
    <property type="match status" value="1"/>
</dbReference>
<keyword evidence="4 5" id="KW-0472">Membrane</keyword>
<keyword evidence="2 5" id="KW-0812">Transmembrane</keyword>
<dbReference type="EMBL" id="CAJNOC010000055">
    <property type="protein sequence ID" value="CAF0710288.1"/>
    <property type="molecule type" value="Genomic_DNA"/>
</dbReference>
<keyword evidence="9" id="KW-1185">Reference proteome</keyword>
<evidence type="ECO:0000256" key="5">
    <source>
        <dbReference type="SAM" id="Phobius"/>
    </source>
</evidence>
<evidence type="ECO:0000313" key="9">
    <source>
        <dbReference type="Proteomes" id="UP000663879"/>
    </source>
</evidence>
<dbReference type="GO" id="GO:0016020">
    <property type="term" value="C:membrane"/>
    <property type="evidence" value="ECO:0007669"/>
    <property type="project" value="UniProtKB-SubCell"/>
</dbReference>
<feature type="domain" description="G-protein coupled receptors family 1 profile" evidence="7">
    <location>
        <begin position="449"/>
        <end position="758"/>
    </location>
</feature>
<feature type="transmembrane region" description="Helical" evidence="5">
    <location>
        <begin position="472"/>
        <end position="492"/>
    </location>
</feature>
<evidence type="ECO:0000259" key="7">
    <source>
        <dbReference type="PROSITE" id="PS50262"/>
    </source>
</evidence>
<comment type="subcellular location">
    <subcellularLocation>
        <location evidence="1">Membrane</location>
    </subcellularLocation>
</comment>
<evidence type="ECO:0000256" key="4">
    <source>
        <dbReference type="ARBA" id="ARBA00023136"/>
    </source>
</evidence>
<feature type="transmembrane region" description="Helical" evidence="5">
    <location>
        <begin position="430"/>
        <end position="460"/>
    </location>
</feature>
<keyword evidence="6" id="KW-0732">Signal</keyword>
<evidence type="ECO:0000313" key="8">
    <source>
        <dbReference type="EMBL" id="CAF0710288.1"/>
    </source>
</evidence>
<feature type="transmembrane region" description="Helical" evidence="5">
    <location>
        <begin position="629"/>
        <end position="659"/>
    </location>
</feature>
<dbReference type="AlphaFoldDB" id="A0A813M441"/>
<name>A0A813M441_9BILA</name>
<protein>
    <recommendedName>
        <fullName evidence="7">G-protein coupled receptors family 1 profile domain-containing protein</fullName>
    </recommendedName>
</protein>
<evidence type="ECO:0000256" key="2">
    <source>
        <dbReference type="ARBA" id="ARBA00022692"/>
    </source>
</evidence>
<feature type="transmembrane region" description="Helical" evidence="5">
    <location>
        <begin position="564"/>
        <end position="586"/>
    </location>
</feature>
<organism evidence="8 9">
    <name type="scientific">Brachionus calyciflorus</name>
    <dbReference type="NCBI Taxonomy" id="104777"/>
    <lineage>
        <taxon>Eukaryota</taxon>
        <taxon>Metazoa</taxon>
        <taxon>Spiralia</taxon>
        <taxon>Gnathifera</taxon>
        <taxon>Rotifera</taxon>
        <taxon>Eurotatoria</taxon>
        <taxon>Monogononta</taxon>
        <taxon>Pseudotrocha</taxon>
        <taxon>Ploima</taxon>
        <taxon>Brachionidae</taxon>
        <taxon>Brachionus</taxon>
    </lineage>
</organism>
<dbReference type="Proteomes" id="UP000663879">
    <property type="component" value="Unassembled WGS sequence"/>
</dbReference>
<evidence type="ECO:0000256" key="3">
    <source>
        <dbReference type="ARBA" id="ARBA00022989"/>
    </source>
</evidence>
<feature type="signal peptide" evidence="6">
    <location>
        <begin position="1"/>
        <end position="19"/>
    </location>
</feature>
<feature type="transmembrane region" description="Helical" evidence="5">
    <location>
        <begin position="515"/>
        <end position="544"/>
    </location>
</feature>
<evidence type="ECO:0000256" key="1">
    <source>
        <dbReference type="ARBA" id="ARBA00004370"/>
    </source>
</evidence>
<keyword evidence="3 5" id="KW-1133">Transmembrane helix</keyword>